<organism evidence="2 3">
    <name type="scientific">Streptomyces albus (strain ATCC 21838 / DSM 41398 / FERM P-419 / JCM 4703 / NBRC 107858)</name>
    <dbReference type="NCBI Taxonomy" id="1081613"/>
    <lineage>
        <taxon>Bacteria</taxon>
        <taxon>Bacillati</taxon>
        <taxon>Actinomycetota</taxon>
        <taxon>Actinomycetes</taxon>
        <taxon>Kitasatosporales</taxon>
        <taxon>Streptomycetaceae</taxon>
        <taxon>Streptomyces</taxon>
    </lineage>
</organism>
<dbReference type="InterPro" id="IPR040442">
    <property type="entry name" value="Pyrv_kinase-like_dom_sf"/>
</dbReference>
<dbReference type="Pfam" id="PF13714">
    <property type="entry name" value="PEP_mutase"/>
    <property type="match status" value="1"/>
</dbReference>
<dbReference type="GO" id="GO:0003824">
    <property type="term" value="F:catalytic activity"/>
    <property type="evidence" value="ECO:0007669"/>
    <property type="project" value="InterPro"/>
</dbReference>
<dbReference type="InterPro" id="IPR039556">
    <property type="entry name" value="ICL/PEPM"/>
</dbReference>
<dbReference type="PANTHER" id="PTHR42905">
    <property type="entry name" value="PHOSPHOENOLPYRUVATE CARBOXYLASE"/>
    <property type="match status" value="1"/>
</dbReference>
<dbReference type="CDD" id="cd00377">
    <property type="entry name" value="ICL_PEPM"/>
    <property type="match status" value="1"/>
</dbReference>
<dbReference type="Proteomes" id="UP000031523">
    <property type="component" value="Chromosome"/>
</dbReference>
<reference evidence="2 3" key="1">
    <citation type="submission" date="2015-01" db="EMBL/GenBank/DDBJ databases">
        <title>Enhanced salinomycin production by adjusting the supply of polyketide extender units in Streptomyce albus DSM 41398.</title>
        <authorList>
            <person name="Lu C."/>
        </authorList>
    </citation>
    <scope>NUCLEOTIDE SEQUENCE [LARGE SCALE GENOMIC DNA]</scope>
    <source>
        <strain evidence="3">ATCC 21838 / DSM 41398 / FERM P-419 / JCM 4703 / NBRC 107858</strain>
    </source>
</reference>
<dbReference type="AlphaFoldDB" id="A0A0B5ETX9"/>
<sequence length="291" mass="29787">MTAPNKGHIAPLVARLTAAAGARRPLRAIGAASAVAAKVAVEARFDALWVSGLEVSTALGLPDENVLGPRDLADTVLALTRTAALPVIVDIDNAGGTPATARRFAGDLTRAGAAALCLEDSAYPKVNSFALHRGQALARIETVTEQIAAMREVAGPRVALIGRTEALICDGSVTEAVERASAYADCGADAVLIHSKDATGQQALATAAAWTRKVPLVTVPTAFPHLAPDDLGTAGFALAIYANQLSRAALAAMRRAAASFQTTGSFTADGTPLSDVADLLQIADPTARACF</sequence>
<dbReference type="PANTHER" id="PTHR42905:SF7">
    <property type="entry name" value="PHOSPHOENOLPYRUVATE PHOSPHOMUTASE"/>
    <property type="match status" value="1"/>
</dbReference>
<dbReference type="InterPro" id="IPR015813">
    <property type="entry name" value="Pyrv/PenolPyrv_kinase-like_dom"/>
</dbReference>
<comment type="similarity">
    <text evidence="1">Belongs to the isocitrate lyase/PEP mutase superfamily. PEP mutase family.</text>
</comment>
<dbReference type="Gene3D" id="3.20.20.60">
    <property type="entry name" value="Phosphoenolpyruvate-binding domains"/>
    <property type="match status" value="1"/>
</dbReference>
<dbReference type="SUPFAM" id="SSF51621">
    <property type="entry name" value="Phosphoenolpyruvate/pyruvate domain"/>
    <property type="match status" value="1"/>
</dbReference>
<proteinExistence type="inferred from homology"/>
<dbReference type="EMBL" id="CP010519">
    <property type="protein sequence ID" value="AJE81567.1"/>
    <property type="molecule type" value="Genomic_DNA"/>
</dbReference>
<protein>
    <submittedName>
        <fullName evidence="2">Phosphoenolpyruvate phosphomutase</fullName>
    </submittedName>
</protein>
<evidence type="ECO:0000313" key="3">
    <source>
        <dbReference type="Proteomes" id="UP000031523"/>
    </source>
</evidence>
<gene>
    <name evidence="2" type="ORF">SLNWT_1191</name>
</gene>
<evidence type="ECO:0000256" key="1">
    <source>
        <dbReference type="ARBA" id="ARBA00038455"/>
    </source>
</evidence>
<keyword evidence="2" id="KW-0670">Pyruvate</keyword>
<dbReference type="KEGG" id="sals:SLNWT_1191"/>
<keyword evidence="3" id="KW-1185">Reference proteome</keyword>
<accession>A0A0B5ETX9</accession>
<evidence type="ECO:0000313" key="2">
    <source>
        <dbReference type="EMBL" id="AJE81567.1"/>
    </source>
</evidence>
<name>A0A0B5ETX9_STRA4</name>